<comment type="caution">
    <text evidence="1">The sequence shown here is derived from an EMBL/GenBank/DDBJ whole genome shotgun (WGS) entry which is preliminary data.</text>
</comment>
<dbReference type="AlphaFoldDB" id="A0A4Y2GWE8"/>
<evidence type="ECO:0000313" key="2">
    <source>
        <dbReference type="Proteomes" id="UP000499080"/>
    </source>
</evidence>
<protein>
    <submittedName>
        <fullName evidence="1">Uncharacterized protein</fullName>
    </submittedName>
</protein>
<name>A0A4Y2GWE8_ARAVE</name>
<proteinExistence type="predicted"/>
<sequence length="109" mass="12333">MSYSSAASSLRQAVTAFSNSSSLPKCLPAQKLFQLKEKMEIARIKVWTIGWMIRKRRDLRGGNARAVFCLNAVTTWLNELVAVEYNMGILKLVNRYDKCLNVGGDYVEK</sequence>
<reference evidence="1 2" key="1">
    <citation type="journal article" date="2019" name="Sci. Rep.">
        <title>Orb-weaving spider Araneus ventricosus genome elucidates the spidroin gene catalogue.</title>
        <authorList>
            <person name="Kono N."/>
            <person name="Nakamura H."/>
            <person name="Ohtoshi R."/>
            <person name="Moran D.A.P."/>
            <person name="Shinohara A."/>
            <person name="Yoshida Y."/>
            <person name="Fujiwara M."/>
            <person name="Mori M."/>
            <person name="Tomita M."/>
            <person name="Arakawa K."/>
        </authorList>
    </citation>
    <scope>NUCLEOTIDE SEQUENCE [LARGE SCALE GENOMIC DNA]</scope>
</reference>
<accession>A0A4Y2GWE8</accession>
<gene>
    <name evidence="1" type="ORF">AVEN_258508_1</name>
</gene>
<evidence type="ECO:0000313" key="1">
    <source>
        <dbReference type="EMBL" id="GBM57853.1"/>
    </source>
</evidence>
<dbReference type="Proteomes" id="UP000499080">
    <property type="component" value="Unassembled WGS sequence"/>
</dbReference>
<keyword evidence="2" id="KW-1185">Reference proteome</keyword>
<dbReference type="EMBL" id="BGPR01001610">
    <property type="protein sequence ID" value="GBM57853.1"/>
    <property type="molecule type" value="Genomic_DNA"/>
</dbReference>
<organism evidence="1 2">
    <name type="scientific">Araneus ventricosus</name>
    <name type="common">Orbweaver spider</name>
    <name type="synonym">Epeira ventricosa</name>
    <dbReference type="NCBI Taxonomy" id="182803"/>
    <lineage>
        <taxon>Eukaryota</taxon>
        <taxon>Metazoa</taxon>
        <taxon>Ecdysozoa</taxon>
        <taxon>Arthropoda</taxon>
        <taxon>Chelicerata</taxon>
        <taxon>Arachnida</taxon>
        <taxon>Araneae</taxon>
        <taxon>Araneomorphae</taxon>
        <taxon>Entelegynae</taxon>
        <taxon>Araneoidea</taxon>
        <taxon>Araneidae</taxon>
        <taxon>Araneus</taxon>
    </lineage>
</organism>